<dbReference type="InterPro" id="IPR013766">
    <property type="entry name" value="Thioredoxin_domain"/>
</dbReference>
<dbReference type="PANTHER" id="PTHR12151:SF5">
    <property type="entry name" value="AT19154P"/>
    <property type="match status" value="1"/>
</dbReference>
<feature type="binding site" evidence="3">
    <location>
        <position position="222"/>
    </location>
    <ligand>
        <name>Cu cation</name>
        <dbReference type="ChEBI" id="CHEBI:23378"/>
    </ligand>
</feature>
<reference evidence="7" key="1">
    <citation type="submission" date="2014-03" db="EMBL/GenBank/DDBJ databases">
        <title>The sialotranscriptome of Amblyomma triste, Amblyomma parvum and Amblyomma cajennense ticks, uncovered by 454-based RNA-seq.</title>
        <authorList>
            <person name="Garcia G.R."/>
            <person name="Gardinassi L.G."/>
            <person name="Ribeiro J.M."/>
            <person name="Anatriello E."/>
            <person name="Ferreira B.R."/>
            <person name="Moreira H.N."/>
            <person name="Mafra C."/>
            <person name="Olegario M.M."/>
            <person name="Szabo P.J."/>
            <person name="Miranda-Santos I.K."/>
            <person name="Maruyama S.R."/>
        </authorList>
    </citation>
    <scope>NUCLEOTIDE SEQUENCE</scope>
    <source>
        <strain evidence="7">Uberlandia</strain>
        <tissue evidence="7">Salivary glands</tissue>
    </source>
</reference>
<keyword evidence="5" id="KW-0472">Membrane</keyword>
<sequence length="292" mass="33511">MLITLGRINRLLLSRTVSLASRSLPKLQTIESCCARSRRELATIKPKPKEKKVPITWKSLTITFAVGGVLLGFMLYTKRKKQEALDKERKRSLGKAAIGGTFELVDHNNEPKASKDFFGKWLLIYFGFTHCPDICPDELEKLSKIIDIVDKEMPDVPFQPLFISVDPERDDTKAVKAYLAEFHPKILGLTGNKEQVEKASRAFRVYFSAGPRDEAEDYIVDHTVIMYLVDPDGEFVDYYGQNRTASQIVNAIQLQDLKYKRAEGRLMVLMDFFHRHVCVLIAHNMLELRFRQ</sequence>
<protein>
    <submittedName>
        <fullName evidence="7">Putative cytochrome c oxidase assembly protein</fullName>
    </submittedName>
</protein>
<proteinExistence type="evidence at transcript level"/>
<keyword evidence="5" id="KW-1133">Transmembrane helix</keyword>
<dbReference type="AlphaFoldDB" id="A0A023FFG7"/>
<organism evidence="7">
    <name type="scientific">Amblyomma cajennense</name>
    <name type="common">Cayenne tick</name>
    <name type="synonym">Acarus cajennensis</name>
    <dbReference type="NCBI Taxonomy" id="34607"/>
    <lineage>
        <taxon>Eukaryota</taxon>
        <taxon>Metazoa</taxon>
        <taxon>Ecdysozoa</taxon>
        <taxon>Arthropoda</taxon>
        <taxon>Chelicerata</taxon>
        <taxon>Arachnida</taxon>
        <taxon>Acari</taxon>
        <taxon>Parasitiformes</taxon>
        <taxon>Ixodida</taxon>
        <taxon>Ixodoidea</taxon>
        <taxon>Ixodidae</taxon>
        <taxon>Amblyomminae</taxon>
        <taxon>Amblyomma</taxon>
    </lineage>
</organism>
<feature type="binding site" evidence="3">
    <location>
        <position position="131"/>
    </location>
    <ligand>
        <name>Cu cation</name>
        <dbReference type="ChEBI" id="CHEBI:23378"/>
    </ligand>
</feature>
<keyword evidence="3" id="KW-0479">Metal-binding</keyword>
<evidence type="ECO:0000256" key="1">
    <source>
        <dbReference type="ARBA" id="ARBA00010996"/>
    </source>
</evidence>
<feature type="domain" description="Thioredoxin" evidence="6">
    <location>
        <begin position="91"/>
        <end position="262"/>
    </location>
</feature>
<accession>A0A023FFG7</accession>
<dbReference type="CDD" id="cd02968">
    <property type="entry name" value="SCO"/>
    <property type="match status" value="1"/>
</dbReference>
<dbReference type="GO" id="GO:0005739">
    <property type="term" value="C:mitochondrion"/>
    <property type="evidence" value="ECO:0007669"/>
    <property type="project" value="GOC"/>
</dbReference>
<dbReference type="SUPFAM" id="SSF52833">
    <property type="entry name" value="Thioredoxin-like"/>
    <property type="match status" value="1"/>
</dbReference>
<dbReference type="EMBL" id="GBBK01004642">
    <property type="protein sequence ID" value="JAC19840.1"/>
    <property type="molecule type" value="mRNA"/>
</dbReference>
<dbReference type="InterPro" id="IPR003782">
    <property type="entry name" value="SCO1/SenC"/>
</dbReference>
<evidence type="ECO:0000259" key="6">
    <source>
        <dbReference type="PROSITE" id="PS51352"/>
    </source>
</evidence>
<keyword evidence="4" id="KW-1015">Disulfide bond</keyword>
<feature type="transmembrane region" description="Helical" evidence="5">
    <location>
        <begin position="55"/>
        <end position="77"/>
    </location>
</feature>
<dbReference type="PROSITE" id="PS51352">
    <property type="entry name" value="THIOREDOXIN_2"/>
    <property type="match status" value="1"/>
</dbReference>
<keyword evidence="2 3" id="KW-0186">Copper</keyword>
<evidence type="ECO:0000256" key="5">
    <source>
        <dbReference type="SAM" id="Phobius"/>
    </source>
</evidence>
<evidence type="ECO:0000256" key="3">
    <source>
        <dbReference type="PIRSR" id="PIRSR603782-1"/>
    </source>
</evidence>
<comment type="similarity">
    <text evidence="1">Belongs to the SCO1/2 family.</text>
</comment>
<evidence type="ECO:0000256" key="2">
    <source>
        <dbReference type="ARBA" id="ARBA00023008"/>
    </source>
</evidence>
<dbReference type="Pfam" id="PF02630">
    <property type="entry name" value="SCO1-SenC"/>
    <property type="match status" value="1"/>
</dbReference>
<feature type="binding site" evidence="3">
    <location>
        <position position="135"/>
    </location>
    <ligand>
        <name>Cu cation</name>
        <dbReference type="ChEBI" id="CHEBI:23378"/>
    </ligand>
</feature>
<dbReference type="InterPro" id="IPR036249">
    <property type="entry name" value="Thioredoxin-like_sf"/>
</dbReference>
<dbReference type="GO" id="GO:0033617">
    <property type="term" value="P:mitochondrial respiratory chain complex IV assembly"/>
    <property type="evidence" value="ECO:0007669"/>
    <property type="project" value="TreeGrafter"/>
</dbReference>
<evidence type="ECO:0000256" key="4">
    <source>
        <dbReference type="PIRSR" id="PIRSR603782-2"/>
    </source>
</evidence>
<dbReference type="PANTHER" id="PTHR12151">
    <property type="entry name" value="ELECTRON TRANSPORT PROTIN SCO1/SENC FAMILY MEMBER"/>
    <property type="match status" value="1"/>
</dbReference>
<name>A0A023FFG7_AMBCJ</name>
<evidence type="ECO:0000313" key="7">
    <source>
        <dbReference type="EMBL" id="JAC19840.1"/>
    </source>
</evidence>
<keyword evidence="5" id="KW-0812">Transmembrane</keyword>
<dbReference type="GO" id="GO:0046872">
    <property type="term" value="F:metal ion binding"/>
    <property type="evidence" value="ECO:0007669"/>
    <property type="project" value="UniProtKB-KW"/>
</dbReference>
<dbReference type="FunFam" id="3.40.30.10:FF:000013">
    <property type="entry name" value="Blast:Protein SCO1 homolog, mitochondrial"/>
    <property type="match status" value="1"/>
</dbReference>
<feature type="disulfide bond" description="Redox-active" evidence="4">
    <location>
        <begin position="131"/>
        <end position="135"/>
    </location>
</feature>
<dbReference type="Gene3D" id="3.40.30.10">
    <property type="entry name" value="Glutaredoxin"/>
    <property type="match status" value="1"/>
</dbReference>